<dbReference type="AlphaFoldDB" id="A0A8H6NP17"/>
<protein>
    <submittedName>
        <fullName evidence="2">Uncharacterized protein</fullName>
    </submittedName>
</protein>
<accession>A0A8H6NP17</accession>
<comment type="caution">
    <text evidence="2">The sequence shown here is derived from an EMBL/GenBank/DDBJ whole genome shotgun (WGS) entry which is preliminary data.</text>
</comment>
<proteinExistence type="predicted"/>
<name>A0A8H6NP17_9PEZI</name>
<organism evidence="2 3">
    <name type="scientific">Colletotrichum plurivorum</name>
    <dbReference type="NCBI Taxonomy" id="2175906"/>
    <lineage>
        <taxon>Eukaryota</taxon>
        <taxon>Fungi</taxon>
        <taxon>Dikarya</taxon>
        <taxon>Ascomycota</taxon>
        <taxon>Pezizomycotina</taxon>
        <taxon>Sordariomycetes</taxon>
        <taxon>Hypocreomycetidae</taxon>
        <taxon>Glomerellales</taxon>
        <taxon>Glomerellaceae</taxon>
        <taxon>Colletotrichum</taxon>
        <taxon>Colletotrichum orchidearum species complex</taxon>
    </lineage>
</organism>
<feature type="region of interest" description="Disordered" evidence="1">
    <location>
        <begin position="94"/>
        <end position="122"/>
    </location>
</feature>
<keyword evidence="3" id="KW-1185">Reference proteome</keyword>
<evidence type="ECO:0000313" key="2">
    <source>
        <dbReference type="EMBL" id="KAF6839918.1"/>
    </source>
</evidence>
<dbReference type="EMBL" id="WIGO01000010">
    <property type="protein sequence ID" value="KAF6839918.1"/>
    <property type="molecule type" value="Genomic_DNA"/>
</dbReference>
<sequence length="200" mass="21788">MSVFFPQSVFPPPKLAWWSRSDSASRIDVPPKLSSREVGMLPGPNASASALGSGHAVDAGFCPSAEEKAPMRSIRDGRPDLMQVRGGSRVEEGKIGTPIVQNPPQPGAEASEIRRSRTNRMQWQSRPLPINRRSQDNQGSALDLALGMTVRCARAVVEQTLAGVGRLFKFCISGRRGVVGWSADRRKRRQVVNMLAVSAR</sequence>
<evidence type="ECO:0000256" key="1">
    <source>
        <dbReference type="SAM" id="MobiDB-lite"/>
    </source>
</evidence>
<evidence type="ECO:0000313" key="3">
    <source>
        <dbReference type="Proteomes" id="UP000654918"/>
    </source>
</evidence>
<reference evidence="2" key="1">
    <citation type="journal article" date="2020" name="Phytopathology">
        <title>Genome Sequence Resources of Colletotrichum truncatum, C. plurivorum, C. musicola, and C. sojae: Four Species Pathogenic to Soybean (Glycine max).</title>
        <authorList>
            <person name="Rogerio F."/>
            <person name="Boufleur T.R."/>
            <person name="Ciampi-Guillardi M."/>
            <person name="Sukno S.A."/>
            <person name="Thon M.R."/>
            <person name="Massola Junior N.S."/>
            <person name="Baroncelli R."/>
        </authorList>
    </citation>
    <scope>NUCLEOTIDE SEQUENCE</scope>
    <source>
        <strain evidence="2">LFN00145</strain>
    </source>
</reference>
<gene>
    <name evidence="2" type="ORF">CPLU01_01515</name>
</gene>
<dbReference type="Proteomes" id="UP000654918">
    <property type="component" value="Unassembled WGS sequence"/>
</dbReference>